<dbReference type="InterPro" id="IPR036188">
    <property type="entry name" value="FAD/NAD-bd_sf"/>
</dbReference>
<keyword evidence="4" id="KW-1185">Reference proteome</keyword>
<keyword evidence="1" id="KW-0560">Oxidoreductase</keyword>
<evidence type="ECO:0000313" key="4">
    <source>
        <dbReference type="Proteomes" id="UP000198994"/>
    </source>
</evidence>
<organism evidence="3 4">
    <name type="scientific">Salipiger thiooxidans</name>
    <dbReference type="NCBI Taxonomy" id="282683"/>
    <lineage>
        <taxon>Bacteria</taxon>
        <taxon>Pseudomonadati</taxon>
        <taxon>Pseudomonadota</taxon>
        <taxon>Alphaproteobacteria</taxon>
        <taxon>Rhodobacterales</taxon>
        <taxon>Roseobacteraceae</taxon>
        <taxon>Salipiger</taxon>
    </lineage>
</organism>
<sequence>MTHGTEKTADLVIVGGGIHGCSAAMFAAQRGLDVIVVEKDTVARHSSGVNAGGVRRLGRHFAEVPISQKSMEIWYDLPDMVEDDCGFQVAPQIKVAENAEELEKLAARARTLRGMGFEHEVILDHKEIREHLPAVADHVVGGLGSLTDGFAQPYQTTFAISRRARRDGARIFEGQTVTSVRKDGADWIVETAETRYRAPKVLNCAGAWAGKLAGSLGEHAPVEAVAPMMLVTARLPHFCDAVVGATGRPLSFKQMPNGTVVIGGGRRGRADTSDDLSEMLFPELRLTAETAMDLFPIMRGATIVRSWSGVEGRMPDDIPVIGMSGKHEGLYHAFGFSMHGFQMGPGVGSLMAELIATGATQAPIAPFSITRFA</sequence>
<dbReference type="PANTHER" id="PTHR13847">
    <property type="entry name" value="SARCOSINE DEHYDROGENASE-RELATED"/>
    <property type="match status" value="1"/>
</dbReference>
<dbReference type="SUPFAM" id="SSF51905">
    <property type="entry name" value="FAD/NAD(P)-binding domain"/>
    <property type="match status" value="1"/>
</dbReference>
<feature type="domain" description="FAD dependent oxidoreductase" evidence="2">
    <location>
        <begin position="10"/>
        <end position="354"/>
    </location>
</feature>
<name>A0A1G7BHP2_9RHOB</name>
<dbReference type="STRING" id="282683.SAMN04488105_102183"/>
<dbReference type="GO" id="GO:0005737">
    <property type="term" value="C:cytoplasm"/>
    <property type="evidence" value="ECO:0007669"/>
    <property type="project" value="TreeGrafter"/>
</dbReference>
<dbReference type="AlphaFoldDB" id="A0A1G7BHP2"/>
<reference evidence="4" key="1">
    <citation type="submission" date="2016-10" db="EMBL/GenBank/DDBJ databases">
        <authorList>
            <person name="Varghese N."/>
            <person name="Submissions S."/>
        </authorList>
    </citation>
    <scope>NUCLEOTIDE SEQUENCE [LARGE SCALE GENOMIC DNA]</scope>
    <source>
        <strain evidence="4">DSM 10146</strain>
    </source>
</reference>
<dbReference type="Gene3D" id="3.50.50.60">
    <property type="entry name" value="FAD/NAD(P)-binding domain"/>
    <property type="match status" value="1"/>
</dbReference>
<dbReference type="InterPro" id="IPR006076">
    <property type="entry name" value="FAD-dep_OxRdtase"/>
</dbReference>
<evidence type="ECO:0000256" key="1">
    <source>
        <dbReference type="ARBA" id="ARBA00023002"/>
    </source>
</evidence>
<dbReference type="RefSeq" id="WP_089955271.1">
    <property type="nucleotide sequence ID" value="NZ_FNAV01000002.1"/>
</dbReference>
<accession>A0A1G7BHP2</accession>
<dbReference type="GO" id="GO:0016491">
    <property type="term" value="F:oxidoreductase activity"/>
    <property type="evidence" value="ECO:0007669"/>
    <property type="project" value="UniProtKB-KW"/>
</dbReference>
<dbReference type="EMBL" id="FNAV01000002">
    <property type="protein sequence ID" value="SDE26523.1"/>
    <property type="molecule type" value="Genomic_DNA"/>
</dbReference>
<dbReference type="PRINTS" id="PR00411">
    <property type="entry name" value="PNDRDTASEI"/>
</dbReference>
<dbReference type="Pfam" id="PF01266">
    <property type="entry name" value="DAO"/>
    <property type="match status" value="1"/>
</dbReference>
<dbReference type="Proteomes" id="UP000198994">
    <property type="component" value="Unassembled WGS sequence"/>
</dbReference>
<evidence type="ECO:0000313" key="3">
    <source>
        <dbReference type="EMBL" id="SDE26523.1"/>
    </source>
</evidence>
<protein>
    <submittedName>
        <fullName evidence="3">Sarcosine oxidase subunit beta</fullName>
    </submittedName>
</protein>
<proteinExistence type="predicted"/>
<evidence type="ECO:0000259" key="2">
    <source>
        <dbReference type="Pfam" id="PF01266"/>
    </source>
</evidence>
<gene>
    <name evidence="3" type="ORF">SAMN04488105_102183</name>
</gene>
<dbReference type="OrthoDB" id="9806452at2"/>
<dbReference type="Gene3D" id="3.30.9.10">
    <property type="entry name" value="D-Amino Acid Oxidase, subunit A, domain 2"/>
    <property type="match status" value="1"/>
</dbReference>